<evidence type="ECO:0000256" key="2">
    <source>
        <dbReference type="ARBA" id="ARBA00022827"/>
    </source>
</evidence>
<dbReference type="InterPro" id="IPR050415">
    <property type="entry name" value="MRET"/>
</dbReference>
<dbReference type="SUPFAM" id="SSF52343">
    <property type="entry name" value="Ferredoxin reductase-like, C-terminal NADP-linked domain"/>
    <property type="match status" value="1"/>
</dbReference>
<dbReference type="PANTHER" id="PTHR47354:SF7">
    <property type="entry name" value="NAD(P)H-FLAVIN REDUCTASE"/>
    <property type="match status" value="1"/>
</dbReference>
<evidence type="ECO:0000256" key="4">
    <source>
        <dbReference type="ARBA" id="ARBA00023223"/>
    </source>
</evidence>
<evidence type="ECO:0000313" key="7">
    <source>
        <dbReference type="EMBL" id="QFT27510.1"/>
    </source>
</evidence>
<dbReference type="InterPro" id="IPR017927">
    <property type="entry name" value="FAD-bd_FR_type"/>
</dbReference>
<dbReference type="EC" id="1.5.1.-" evidence="7"/>
<accession>A0A5P9CMR1</accession>
<dbReference type="InterPro" id="IPR001433">
    <property type="entry name" value="OxRdtase_FAD/NAD-bd"/>
</dbReference>
<evidence type="ECO:0000256" key="1">
    <source>
        <dbReference type="ARBA" id="ARBA00022630"/>
    </source>
</evidence>
<keyword evidence="2" id="KW-0274">FAD</keyword>
<dbReference type="InterPro" id="IPR017938">
    <property type="entry name" value="Riboflavin_synthase-like_b-brl"/>
</dbReference>
<comment type="similarity">
    <text evidence="5">Belongs to the Fre/LuxG FAD/NAD(P) flavoprotein oxidoreductase family.</text>
</comment>
<evidence type="ECO:0000259" key="6">
    <source>
        <dbReference type="PROSITE" id="PS51384"/>
    </source>
</evidence>
<reference evidence="7 8" key="1">
    <citation type="submission" date="2019-10" db="EMBL/GenBank/DDBJ databases">
        <title>Complete genome sequence of Vibrio sp. strain THAF100, isolated from non-filtered water from the water column of tank 6 of a marine aquarium containing stony-coral fragments. Water maintained at 26 degree C.</title>
        <authorList>
            <person name="Ruckert C."/>
            <person name="Franco A."/>
            <person name="Kalinowski J."/>
            <person name="Glaeser S."/>
        </authorList>
    </citation>
    <scope>NUCLEOTIDE SEQUENCE [LARGE SCALE GENOMIC DNA]</scope>
    <source>
        <strain evidence="7 8">THAF100</strain>
    </source>
</reference>
<protein>
    <submittedName>
        <fullName evidence="7">NAD(P)H-flavin reductase</fullName>
        <ecNumber evidence="7">1.5.1.-</ecNumber>
    </submittedName>
</protein>
<keyword evidence="1" id="KW-0285">Flavoprotein</keyword>
<dbReference type="GO" id="GO:0008218">
    <property type="term" value="P:bioluminescence"/>
    <property type="evidence" value="ECO:0007669"/>
    <property type="project" value="UniProtKB-KW"/>
</dbReference>
<dbReference type="Pfam" id="PF00175">
    <property type="entry name" value="NAD_binding_1"/>
    <property type="match status" value="1"/>
</dbReference>
<dbReference type="Gene3D" id="3.40.50.80">
    <property type="entry name" value="Nucleotide-binding domain of ferredoxin-NADP reductase (FNR) module"/>
    <property type="match status" value="1"/>
</dbReference>
<proteinExistence type="inferred from homology"/>
<dbReference type="PRINTS" id="PR00410">
    <property type="entry name" value="PHEHYDRXLASE"/>
</dbReference>
<dbReference type="GO" id="GO:0016491">
    <property type="term" value="F:oxidoreductase activity"/>
    <property type="evidence" value="ECO:0007669"/>
    <property type="project" value="UniProtKB-KW"/>
</dbReference>
<keyword evidence="4" id="KW-0455">Luminescence</keyword>
<dbReference type="Gene3D" id="2.40.30.10">
    <property type="entry name" value="Translation factors"/>
    <property type="match status" value="1"/>
</dbReference>
<dbReference type="PANTHER" id="PTHR47354">
    <property type="entry name" value="NADH OXIDOREDUCTASE HCR"/>
    <property type="match status" value="1"/>
</dbReference>
<gene>
    <name evidence="7" type="primary">fre</name>
    <name evidence="7" type="ORF">FIV01_14010</name>
</gene>
<dbReference type="EMBL" id="CP045350">
    <property type="protein sequence ID" value="QFT27510.1"/>
    <property type="molecule type" value="Genomic_DNA"/>
</dbReference>
<evidence type="ECO:0000256" key="3">
    <source>
        <dbReference type="ARBA" id="ARBA00023002"/>
    </source>
</evidence>
<evidence type="ECO:0000256" key="5">
    <source>
        <dbReference type="ARBA" id="ARBA00038177"/>
    </source>
</evidence>
<sequence>MTQSLRRQVDQRNTMTIQCIVKSIEPLASNTYRILLHPEAPVAFKAGQYLTVVMGEKDKRPFSIASSPCRHHGELELHIGAAEHNAYAIEVVDIMQKSLDEGSKVNIEAPHGDAWIREDSDRPLLLIAGGTGFSYVRSILDHCIAQNNSKNIYLYWGARDECQLYAIEELNDIASNHSNIHFIPVVEQADSSWQGKRGNVLAAIDEDFDLLDDYDIYIAGRFEMAGAAREQFTQSKGAKSEQMFADAYAFI</sequence>
<dbReference type="NCBIfam" id="NF005963">
    <property type="entry name" value="PRK08051.1"/>
    <property type="match status" value="1"/>
</dbReference>
<evidence type="ECO:0000313" key="8">
    <source>
        <dbReference type="Proteomes" id="UP000326936"/>
    </source>
</evidence>
<dbReference type="Proteomes" id="UP000326936">
    <property type="component" value="Chromosome"/>
</dbReference>
<feature type="domain" description="FAD-binding FR-type" evidence="6">
    <location>
        <begin position="14"/>
        <end position="117"/>
    </location>
</feature>
<dbReference type="InterPro" id="IPR039261">
    <property type="entry name" value="FNR_nucleotide-bd"/>
</dbReference>
<keyword evidence="3 7" id="KW-0560">Oxidoreductase</keyword>
<name>A0A5P9CMR1_9VIBR</name>
<dbReference type="PROSITE" id="PS51384">
    <property type="entry name" value="FAD_FR"/>
    <property type="match status" value="1"/>
</dbReference>
<organism evidence="7 8">
    <name type="scientific">Vibrio aquimaris</name>
    <dbReference type="NCBI Taxonomy" id="2587862"/>
    <lineage>
        <taxon>Bacteria</taxon>
        <taxon>Pseudomonadati</taxon>
        <taxon>Pseudomonadota</taxon>
        <taxon>Gammaproteobacteria</taxon>
        <taxon>Vibrionales</taxon>
        <taxon>Vibrionaceae</taxon>
        <taxon>Vibrio</taxon>
    </lineage>
</organism>
<keyword evidence="8" id="KW-1185">Reference proteome</keyword>
<dbReference type="AlphaFoldDB" id="A0A5P9CMR1"/>
<dbReference type="SUPFAM" id="SSF63380">
    <property type="entry name" value="Riboflavin synthase domain-like"/>
    <property type="match status" value="1"/>
</dbReference>
<dbReference type="CDD" id="cd06189">
    <property type="entry name" value="flavin_oxioreductase"/>
    <property type="match status" value="1"/>
</dbReference>
<dbReference type="KEGG" id="vaq:FIV01_14010"/>